<comment type="caution">
    <text evidence="1">The sequence shown here is derived from an EMBL/GenBank/DDBJ whole genome shotgun (WGS) entry which is preliminary data.</text>
</comment>
<dbReference type="CDD" id="cd00130">
    <property type="entry name" value="PAS"/>
    <property type="match status" value="1"/>
</dbReference>
<protein>
    <recommendedName>
        <fullName evidence="3">PAS fold-3 domain-containing protein</fullName>
    </recommendedName>
</protein>
<dbReference type="AlphaFoldDB" id="A0A2A8CXP5"/>
<sequence length="135" mass="15873">MATSAVQPIAPPDSNPVFSDAFWKRFQDDEKLTQFVPLLTLDSEGTVQSITRSARSLLEYGPSQTFDPYFFTHVHGRNLRRVMQDLAHMVCQRKQHARWLLRLRTGTGRWRWYRATALNRLDAPQERVFVRLERI</sequence>
<proteinExistence type="predicted"/>
<organism evidence="1 2">
    <name type="scientific">Longibacter salinarum</name>
    <dbReference type="NCBI Taxonomy" id="1850348"/>
    <lineage>
        <taxon>Bacteria</taxon>
        <taxon>Pseudomonadati</taxon>
        <taxon>Rhodothermota</taxon>
        <taxon>Rhodothermia</taxon>
        <taxon>Rhodothermales</taxon>
        <taxon>Salisaetaceae</taxon>
        <taxon>Longibacter</taxon>
    </lineage>
</organism>
<dbReference type="Gene3D" id="3.30.450.20">
    <property type="entry name" value="PAS domain"/>
    <property type="match status" value="1"/>
</dbReference>
<evidence type="ECO:0000313" key="1">
    <source>
        <dbReference type="EMBL" id="PEN13148.1"/>
    </source>
</evidence>
<evidence type="ECO:0000313" key="2">
    <source>
        <dbReference type="Proteomes" id="UP000220102"/>
    </source>
</evidence>
<keyword evidence="2" id="KW-1185">Reference proteome</keyword>
<accession>A0A2A8CXP5</accession>
<dbReference type="SUPFAM" id="SSF55785">
    <property type="entry name" value="PYP-like sensor domain (PAS domain)"/>
    <property type="match status" value="1"/>
</dbReference>
<name>A0A2A8CXP5_9BACT</name>
<reference evidence="1 2" key="1">
    <citation type="submission" date="2017-10" db="EMBL/GenBank/DDBJ databases">
        <title>Draft genome of Longibacter Salinarum.</title>
        <authorList>
            <person name="Goh K.M."/>
            <person name="Shamsir M.S."/>
            <person name="Lim S.W."/>
        </authorList>
    </citation>
    <scope>NUCLEOTIDE SEQUENCE [LARGE SCALE GENOMIC DNA]</scope>
    <source>
        <strain evidence="1 2">KCTC 52045</strain>
    </source>
</reference>
<evidence type="ECO:0008006" key="3">
    <source>
        <dbReference type="Google" id="ProtNLM"/>
    </source>
</evidence>
<dbReference type="EMBL" id="PDEQ01000005">
    <property type="protein sequence ID" value="PEN13148.1"/>
    <property type="molecule type" value="Genomic_DNA"/>
</dbReference>
<dbReference type="InterPro" id="IPR000014">
    <property type="entry name" value="PAS"/>
</dbReference>
<dbReference type="Proteomes" id="UP000220102">
    <property type="component" value="Unassembled WGS sequence"/>
</dbReference>
<gene>
    <name evidence="1" type="ORF">CRI94_10905</name>
</gene>
<dbReference type="InterPro" id="IPR035965">
    <property type="entry name" value="PAS-like_dom_sf"/>
</dbReference>